<evidence type="ECO:0008006" key="6">
    <source>
        <dbReference type="Google" id="ProtNLM"/>
    </source>
</evidence>
<evidence type="ECO:0000313" key="4">
    <source>
        <dbReference type="Proteomes" id="UP000078227"/>
    </source>
</evidence>
<dbReference type="PROSITE" id="PS51257">
    <property type="entry name" value="PROKAR_LIPOPROTEIN"/>
    <property type="match status" value="1"/>
</dbReference>
<dbReference type="KEGG" id="kor:AWR26_16190"/>
<feature type="region of interest" description="Disordered" evidence="1">
    <location>
        <begin position="43"/>
        <end position="62"/>
    </location>
</feature>
<dbReference type="Proteomes" id="UP000182314">
    <property type="component" value="Unassembled WGS sequence"/>
</dbReference>
<reference evidence="3 5" key="1">
    <citation type="submission" date="2016-10" db="EMBL/GenBank/DDBJ databases">
        <authorList>
            <person name="Varghese N."/>
            <person name="Submissions S."/>
        </authorList>
    </citation>
    <scope>NUCLEOTIDE SEQUENCE [LARGE SCALE GENOMIC DNA]</scope>
    <source>
        <strain evidence="3 5">CGMCC 1.7012</strain>
    </source>
</reference>
<evidence type="ECO:0000256" key="1">
    <source>
        <dbReference type="SAM" id="MobiDB-lite"/>
    </source>
</evidence>
<dbReference type="Proteomes" id="UP000078227">
    <property type="component" value="Chromosome"/>
</dbReference>
<proteinExistence type="predicted"/>
<keyword evidence="4" id="KW-1185">Reference proteome</keyword>
<dbReference type="AlphaFoldDB" id="A0AA94H130"/>
<evidence type="ECO:0000313" key="2">
    <source>
        <dbReference type="EMBL" id="ANI83619.1"/>
    </source>
</evidence>
<dbReference type="EMBL" id="CP014007">
    <property type="protein sequence ID" value="ANI83619.1"/>
    <property type="molecule type" value="Genomic_DNA"/>
</dbReference>
<sequence>MKRKLFFSFLLTVGGCSNYYPLPVAKPSQYDVEKQSQLNKCAKDSKQCESSNDTNSERKNLAKQKILPEIPQTYTNMLSFALAYRDVWHEKYLKLVSQTYVTSEIGFLGTLTALIAGVSGATTTAWVGGGVAAGTVLVPERYQYSVQIYNYKSAAETAQCIYSALELLDVKVVEYMSDTDFAREIGQYEYRKMQDVTYALENKQAAVSLMTPDLTAFQQMIGKGKNTTTGPHIQGAKSPEELYKENMQESKQKIIDALNLCTAAVSGK</sequence>
<evidence type="ECO:0000313" key="3">
    <source>
        <dbReference type="EMBL" id="SFB81940.1"/>
    </source>
</evidence>
<dbReference type="EMBL" id="FOKO01000001">
    <property type="protein sequence ID" value="SFB81940.1"/>
    <property type="molecule type" value="Genomic_DNA"/>
</dbReference>
<name>A0AA94H130_9ENTR</name>
<accession>A0AA94H130</accession>
<protein>
    <recommendedName>
        <fullName evidence="6">Lipoprotein</fullName>
    </recommendedName>
</protein>
<reference evidence="2 4" key="2">
    <citation type="submission" date="2021-03" db="EMBL/GenBank/DDBJ databases">
        <authorList>
            <person name="Li Y."/>
            <person name="Li S."/>
            <person name="Chen M."/>
            <person name="Peng G."/>
            <person name="Tan Z."/>
            <person name="An Q."/>
        </authorList>
    </citation>
    <scope>NUCLEOTIDE SEQUENCE [LARGE SCALE GENOMIC DNA]</scope>
    <source>
        <strain evidence="2 4">Ola 51</strain>
    </source>
</reference>
<evidence type="ECO:0000313" key="5">
    <source>
        <dbReference type="Proteomes" id="UP000182314"/>
    </source>
</evidence>
<gene>
    <name evidence="2" type="ORF">AWR26_16190</name>
    <name evidence="3" type="ORF">SAMN05216286_0999</name>
</gene>
<organism evidence="3 5">
    <name type="scientific">Kosakonia oryzae</name>
    <dbReference type="NCBI Taxonomy" id="497725"/>
    <lineage>
        <taxon>Bacteria</taxon>
        <taxon>Pseudomonadati</taxon>
        <taxon>Pseudomonadota</taxon>
        <taxon>Gammaproteobacteria</taxon>
        <taxon>Enterobacterales</taxon>
        <taxon>Enterobacteriaceae</taxon>
        <taxon>Kosakonia</taxon>
    </lineage>
</organism>
<dbReference type="RefSeq" id="WP_064567429.1">
    <property type="nucleotide sequence ID" value="NZ_CP014007.2"/>
</dbReference>